<evidence type="ECO:0000313" key="1">
    <source>
        <dbReference type="EMBL" id="DAD43931.1"/>
    </source>
</evidence>
<protein>
    <submittedName>
        <fullName evidence="1">Uncharacterized protein</fullName>
    </submittedName>
</protein>
<evidence type="ECO:0000313" key="2">
    <source>
        <dbReference type="Proteomes" id="UP000607653"/>
    </source>
</evidence>
<sequence>MTQIDLNGPKENMHSPYPPLVEQKEKRIIVYRTPNADTCQSFLYRSMN</sequence>
<keyword evidence="2" id="KW-1185">Reference proteome</keyword>
<name>A0A822ZK01_NELNU</name>
<accession>A0A822ZK01</accession>
<dbReference type="AlphaFoldDB" id="A0A822ZK01"/>
<organism evidence="1 2">
    <name type="scientific">Nelumbo nucifera</name>
    <name type="common">Sacred lotus</name>
    <dbReference type="NCBI Taxonomy" id="4432"/>
    <lineage>
        <taxon>Eukaryota</taxon>
        <taxon>Viridiplantae</taxon>
        <taxon>Streptophyta</taxon>
        <taxon>Embryophyta</taxon>
        <taxon>Tracheophyta</taxon>
        <taxon>Spermatophyta</taxon>
        <taxon>Magnoliopsida</taxon>
        <taxon>Proteales</taxon>
        <taxon>Nelumbonaceae</taxon>
        <taxon>Nelumbo</taxon>
    </lineage>
</organism>
<dbReference type="EMBL" id="DUZY01000006">
    <property type="protein sequence ID" value="DAD43931.1"/>
    <property type="molecule type" value="Genomic_DNA"/>
</dbReference>
<proteinExistence type="predicted"/>
<dbReference type="Proteomes" id="UP000607653">
    <property type="component" value="Unassembled WGS sequence"/>
</dbReference>
<comment type="caution">
    <text evidence="1">The sequence shown here is derived from an EMBL/GenBank/DDBJ whole genome shotgun (WGS) entry which is preliminary data.</text>
</comment>
<gene>
    <name evidence="1" type="ORF">HUJ06_002161</name>
</gene>
<reference evidence="1 2" key="1">
    <citation type="journal article" date="2020" name="Mol. Biol. Evol.">
        <title>Distinct Expression and Methylation Patterns for Genes with Different Fates following a Single Whole-Genome Duplication in Flowering Plants.</title>
        <authorList>
            <person name="Shi T."/>
            <person name="Rahmani R.S."/>
            <person name="Gugger P.F."/>
            <person name="Wang M."/>
            <person name="Li H."/>
            <person name="Zhang Y."/>
            <person name="Li Z."/>
            <person name="Wang Q."/>
            <person name="Van de Peer Y."/>
            <person name="Marchal K."/>
            <person name="Chen J."/>
        </authorList>
    </citation>
    <scope>NUCLEOTIDE SEQUENCE [LARGE SCALE GENOMIC DNA]</scope>
    <source>
        <tissue evidence="1">Leaf</tissue>
    </source>
</reference>